<organism evidence="2">
    <name type="scientific">bioreactor metagenome</name>
    <dbReference type="NCBI Taxonomy" id="1076179"/>
    <lineage>
        <taxon>unclassified sequences</taxon>
        <taxon>metagenomes</taxon>
        <taxon>ecological metagenomes</taxon>
    </lineage>
</organism>
<name>A0A645AFT3_9ZZZZ</name>
<proteinExistence type="predicted"/>
<comment type="caution">
    <text evidence="2">The sequence shown here is derived from an EMBL/GenBank/DDBJ whole genome shotgun (WGS) entry which is preliminary data.</text>
</comment>
<feature type="region of interest" description="Disordered" evidence="1">
    <location>
        <begin position="129"/>
        <end position="148"/>
    </location>
</feature>
<evidence type="ECO:0000256" key="1">
    <source>
        <dbReference type="SAM" id="MobiDB-lite"/>
    </source>
</evidence>
<gene>
    <name evidence="2" type="ORF">SDC9_98825</name>
</gene>
<dbReference type="EMBL" id="VSSQ01013700">
    <property type="protein sequence ID" value="MPM52072.1"/>
    <property type="molecule type" value="Genomic_DNA"/>
</dbReference>
<protein>
    <submittedName>
        <fullName evidence="2">Uncharacterized protein</fullName>
    </submittedName>
</protein>
<feature type="compositionally biased region" description="Basic and acidic residues" evidence="1">
    <location>
        <begin position="137"/>
        <end position="148"/>
    </location>
</feature>
<accession>A0A645AFT3</accession>
<dbReference type="AlphaFoldDB" id="A0A645AFT3"/>
<evidence type="ECO:0000313" key="2">
    <source>
        <dbReference type="EMBL" id="MPM52072.1"/>
    </source>
</evidence>
<sequence length="410" mass="45488">MNVGGNTVVRDPQDIEPGCGGIIGVGFDFAGEFLQHFAGGSLLAHFTGDDRIGEKCRAVAPGGDGEVRRPGRHQTEVGQLDDGAFRRAVTREYGPMNVSAEHDGMAFGQQLEQLRAFFRPVFRTVENDVGIAPGTGNDREMGQKEDVTRVRMRRQRRCDELEVGLHAVEENIEVAVVHQRVVGGSGRVAGLLNGPIQIGQHHRVVARLRAFAADVMVAFERVERAGQILPEYRQRIPAGLFLQRPTAAVALNHVAEMDCESHILPGPAARRAEHLRYALPPAIQIPVEFLSARGGQIFRSGSNLRRVVVGIAEHHHLIRQRLNAPHCNHCRQPPHPQYFATAFPVRPGSMNRRYSNLRIPIYPAFPNKSRSGSKNHRPPMVSLAERYFNDVKIRRLTGMPSVRIRQCSGL</sequence>
<reference evidence="2" key="1">
    <citation type="submission" date="2019-08" db="EMBL/GenBank/DDBJ databases">
        <authorList>
            <person name="Kucharzyk K."/>
            <person name="Murdoch R.W."/>
            <person name="Higgins S."/>
            <person name="Loffler F."/>
        </authorList>
    </citation>
    <scope>NUCLEOTIDE SEQUENCE</scope>
</reference>